<keyword evidence="3" id="KW-1003">Cell membrane</keyword>
<keyword evidence="10" id="KW-1185">Reference proteome</keyword>
<dbReference type="PROSITE" id="PS50850">
    <property type="entry name" value="MFS"/>
    <property type="match status" value="1"/>
</dbReference>
<dbReference type="InterPro" id="IPR020846">
    <property type="entry name" value="MFS_dom"/>
</dbReference>
<dbReference type="Gene3D" id="1.20.1250.20">
    <property type="entry name" value="MFS general substrate transporter like domains"/>
    <property type="match status" value="1"/>
</dbReference>
<feature type="transmembrane region" description="Helical" evidence="7">
    <location>
        <begin position="56"/>
        <end position="75"/>
    </location>
</feature>
<dbReference type="EMBL" id="SPQB01000008">
    <property type="protein sequence ID" value="TFU33483.1"/>
    <property type="molecule type" value="Genomic_DNA"/>
</dbReference>
<dbReference type="GO" id="GO:0005886">
    <property type="term" value="C:plasma membrane"/>
    <property type="evidence" value="ECO:0007669"/>
    <property type="project" value="UniProtKB-SubCell"/>
</dbReference>
<dbReference type="PANTHER" id="PTHR23513">
    <property type="entry name" value="INTEGRAL MEMBRANE EFFLUX PROTEIN-RELATED"/>
    <property type="match status" value="1"/>
</dbReference>
<feature type="transmembrane region" description="Helical" evidence="7">
    <location>
        <begin position="399"/>
        <end position="420"/>
    </location>
</feature>
<evidence type="ECO:0000313" key="9">
    <source>
        <dbReference type="EMBL" id="TFU33483.1"/>
    </source>
</evidence>
<feature type="transmembrane region" description="Helical" evidence="7">
    <location>
        <begin position="87"/>
        <end position="109"/>
    </location>
</feature>
<evidence type="ECO:0000256" key="7">
    <source>
        <dbReference type="SAM" id="Phobius"/>
    </source>
</evidence>
<evidence type="ECO:0000256" key="6">
    <source>
        <dbReference type="ARBA" id="ARBA00023136"/>
    </source>
</evidence>
<dbReference type="InterPro" id="IPR036259">
    <property type="entry name" value="MFS_trans_sf"/>
</dbReference>
<evidence type="ECO:0000256" key="1">
    <source>
        <dbReference type="ARBA" id="ARBA00004429"/>
    </source>
</evidence>
<feature type="transmembrane region" description="Helical" evidence="7">
    <location>
        <begin position="181"/>
        <end position="200"/>
    </location>
</feature>
<organism evidence="9 10">
    <name type="scientific">Microbacterium paludicola</name>
    <dbReference type="NCBI Taxonomy" id="300019"/>
    <lineage>
        <taxon>Bacteria</taxon>
        <taxon>Bacillati</taxon>
        <taxon>Actinomycetota</taxon>
        <taxon>Actinomycetes</taxon>
        <taxon>Micrococcales</taxon>
        <taxon>Microbacteriaceae</taxon>
        <taxon>Microbacterium</taxon>
    </lineage>
</organism>
<proteinExistence type="predicted"/>
<keyword evidence="6 7" id="KW-0472">Membrane</keyword>
<gene>
    <name evidence="9" type="ORF">E4U02_05400</name>
</gene>
<protein>
    <submittedName>
        <fullName evidence="9">MFS transporter</fullName>
    </submittedName>
</protein>
<feature type="transmembrane region" description="Helical" evidence="7">
    <location>
        <begin position="146"/>
        <end position="169"/>
    </location>
</feature>
<evidence type="ECO:0000256" key="5">
    <source>
        <dbReference type="ARBA" id="ARBA00022989"/>
    </source>
</evidence>
<feature type="transmembrane region" description="Helical" evidence="7">
    <location>
        <begin position="334"/>
        <end position="353"/>
    </location>
</feature>
<accession>A0A4Y9FYU1</accession>
<evidence type="ECO:0000256" key="3">
    <source>
        <dbReference type="ARBA" id="ARBA00022475"/>
    </source>
</evidence>
<feature type="transmembrane region" description="Helical" evidence="7">
    <location>
        <begin position="263"/>
        <end position="282"/>
    </location>
</feature>
<feature type="domain" description="Major facilitator superfamily (MFS) profile" evidence="8">
    <location>
        <begin position="185"/>
        <end position="436"/>
    </location>
</feature>
<comment type="caution">
    <text evidence="9">The sequence shown here is derived from an EMBL/GenBank/DDBJ whole genome shotgun (WGS) entry which is preliminary data.</text>
</comment>
<feature type="transmembrane region" description="Helical" evidence="7">
    <location>
        <begin position="374"/>
        <end position="393"/>
    </location>
</feature>
<sequence length="436" mass="45262">MSETTTRRSHFVDLRPLRESPAFARLWVGTLLGGLGSQLTITAVMLHMYALTESTFAVSMIAVAGLVPMIVAGLYGGMLADHFDRRIVALTAATIGWTSTLLLAVLAWTGHIDVWWLYGLSIVNSAASTVAGATKMAMTPKLVGTHLIAAAAALTGITSGVMVLVGPAIGGVLVALFSYPITYTIDAVLTLSLFLGLATLPRLRPEGQTEQPGLRSIADGLAFLKVAPNIRMQFILDVVAMTFGHPIALFPAIGVVLLGGGEVTSGLLMAAIAAGVLVSSLFSGRIGTVRRQGVGIARAIQAFGLATGLFGLVLLAAALGWSGAGRIDEAHPDILLIVLACVCLAFTGAADNISSIFRQTMLQAAVPDAVRGRLQGIFMVVVAGGPRIGALYTGILAGIALWVPPLVGGVVIIAIVATILRFAHGFRAYDAEHPTP</sequence>
<dbReference type="PANTHER" id="PTHR23513:SF9">
    <property type="entry name" value="ENTEROBACTIN EXPORTER ENTS"/>
    <property type="match status" value="1"/>
</dbReference>
<dbReference type="Proteomes" id="UP000298358">
    <property type="component" value="Unassembled WGS sequence"/>
</dbReference>
<dbReference type="OrthoDB" id="5494559at2"/>
<dbReference type="AlphaFoldDB" id="A0A4Y9FYU1"/>
<evidence type="ECO:0000313" key="10">
    <source>
        <dbReference type="Proteomes" id="UP000298358"/>
    </source>
</evidence>
<feature type="transmembrane region" description="Helical" evidence="7">
    <location>
        <begin position="115"/>
        <end position="134"/>
    </location>
</feature>
<reference evidence="9 10" key="1">
    <citation type="submission" date="2019-03" db="EMBL/GenBank/DDBJ databases">
        <title>Diversity of the mouse oral microbiome.</title>
        <authorList>
            <person name="Joseph S."/>
            <person name="Aduse-Opoku J."/>
            <person name="Curtis M."/>
            <person name="Wade W."/>
            <person name="Hashim A."/>
        </authorList>
    </citation>
    <scope>NUCLEOTIDE SEQUENCE [LARGE SCALE GENOMIC DNA]</scope>
    <source>
        <strain evidence="9 10">P1012</strain>
    </source>
</reference>
<dbReference type="GO" id="GO:0022857">
    <property type="term" value="F:transmembrane transporter activity"/>
    <property type="evidence" value="ECO:0007669"/>
    <property type="project" value="InterPro"/>
</dbReference>
<comment type="subcellular location">
    <subcellularLocation>
        <location evidence="1">Cell inner membrane</location>
        <topology evidence="1">Multi-pass membrane protein</topology>
    </subcellularLocation>
</comment>
<dbReference type="SUPFAM" id="SSF103473">
    <property type="entry name" value="MFS general substrate transporter"/>
    <property type="match status" value="1"/>
</dbReference>
<name>A0A4Y9FYU1_9MICO</name>
<dbReference type="InterPro" id="IPR010290">
    <property type="entry name" value="TM_effector"/>
</dbReference>
<dbReference type="CDD" id="cd06173">
    <property type="entry name" value="MFS_MefA_like"/>
    <property type="match status" value="1"/>
</dbReference>
<keyword evidence="5 7" id="KW-1133">Transmembrane helix</keyword>
<feature type="transmembrane region" description="Helical" evidence="7">
    <location>
        <begin position="234"/>
        <end position="257"/>
    </location>
</feature>
<dbReference type="Pfam" id="PF05977">
    <property type="entry name" value="MFS_3"/>
    <property type="match status" value="1"/>
</dbReference>
<dbReference type="RefSeq" id="WP_135113805.1">
    <property type="nucleotide sequence ID" value="NZ_JADGLL010000008.1"/>
</dbReference>
<keyword evidence="4 7" id="KW-0812">Transmembrane</keyword>
<feature type="transmembrane region" description="Helical" evidence="7">
    <location>
        <begin position="302"/>
        <end position="322"/>
    </location>
</feature>
<evidence type="ECO:0000259" key="8">
    <source>
        <dbReference type="PROSITE" id="PS50850"/>
    </source>
</evidence>
<evidence type="ECO:0000256" key="4">
    <source>
        <dbReference type="ARBA" id="ARBA00022692"/>
    </source>
</evidence>
<feature type="transmembrane region" description="Helical" evidence="7">
    <location>
        <begin position="26"/>
        <end position="50"/>
    </location>
</feature>
<keyword evidence="2" id="KW-0813">Transport</keyword>
<evidence type="ECO:0000256" key="2">
    <source>
        <dbReference type="ARBA" id="ARBA00022448"/>
    </source>
</evidence>